<keyword evidence="1" id="KW-0732">Signal</keyword>
<dbReference type="PANTHER" id="PTHR45431">
    <property type="entry name" value="RHODANESE-LIKE DOMAIN-CONTAINING PROTEIN 15, CHLOROPLASTIC"/>
    <property type="match status" value="1"/>
</dbReference>
<dbReference type="RefSeq" id="WP_242938742.1">
    <property type="nucleotide sequence ID" value="NZ_CP094326.1"/>
</dbReference>
<dbReference type="Gene3D" id="3.40.250.10">
    <property type="entry name" value="Rhodanese-like domain"/>
    <property type="match status" value="1"/>
</dbReference>
<evidence type="ECO:0000256" key="1">
    <source>
        <dbReference type="SAM" id="SignalP"/>
    </source>
</evidence>
<dbReference type="CDD" id="cd00158">
    <property type="entry name" value="RHOD"/>
    <property type="match status" value="1"/>
</dbReference>
<dbReference type="PROSITE" id="PS50206">
    <property type="entry name" value="RHODANESE_3"/>
    <property type="match status" value="1"/>
</dbReference>
<evidence type="ECO:0000313" key="3">
    <source>
        <dbReference type="EMBL" id="UNZ00379.1"/>
    </source>
</evidence>
<evidence type="ECO:0000259" key="2">
    <source>
        <dbReference type="PROSITE" id="PS50206"/>
    </source>
</evidence>
<name>A0ABY3YRR6_9FLAO</name>
<dbReference type="InterPro" id="IPR052367">
    <property type="entry name" value="Thiosulfate_ST/Rhodanese-like"/>
</dbReference>
<feature type="domain" description="Rhodanese" evidence="2">
    <location>
        <begin position="37"/>
        <end position="127"/>
    </location>
</feature>
<proteinExistence type="predicted"/>
<dbReference type="Proteomes" id="UP000829476">
    <property type="component" value="Chromosome"/>
</dbReference>
<dbReference type="EMBL" id="CP094326">
    <property type="protein sequence ID" value="UNZ00379.1"/>
    <property type="molecule type" value="Genomic_DNA"/>
</dbReference>
<dbReference type="SUPFAM" id="SSF52821">
    <property type="entry name" value="Rhodanese/Cell cycle control phosphatase"/>
    <property type="match status" value="1"/>
</dbReference>
<feature type="signal peptide" evidence="1">
    <location>
        <begin position="1"/>
        <end position="23"/>
    </location>
</feature>
<organism evidence="3 4">
    <name type="scientific">Zhouia spongiae</name>
    <dbReference type="NCBI Taxonomy" id="2202721"/>
    <lineage>
        <taxon>Bacteria</taxon>
        <taxon>Pseudomonadati</taxon>
        <taxon>Bacteroidota</taxon>
        <taxon>Flavobacteriia</taxon>
        <taxon>Flavobacteriales</taxon>
        <taxon>Flavobacteriaceae</taxon>
        <taxon>Zhouia</taxon>
    </lineage>
</organism>
<feature type="chain" id="PRO_5046918491" evidence="1">
    <location>
        <begin position="24"/>
        <end position="128"/>
    </location>
</feature>
<dbReference type="PANTHER" id="PTHR45431:SF3">
    <property type="entry name" value="RHODANESE-LIKE DOMAIN-CONTAINING PROTEIN 15, CHLOROPLASTIC"/>
    <property type="match status" value="1"/>
</dbReference>
<dbReference type="SMART" id="SM00450">
    <property type="entry name" value="RHOD"/>
    <property type="match status" value="1"/>
</dbReference>
<keyword evidence="4" id="KW-1185">Reference proteome</keyword>
<dbReference type="Pfam" id="PF00581">
    <property type="entry name" value="Rhodanese"/>
    <property type="match status" value="1"/>
</dbReference>
<protein>
    <submittedName>
        <fullName evidence="3">Rhodanese-like domain-containing protein</fullName>
    </submittedName>
</protein>
<evidence type="ECO:0000313" key="4">
    <source>
        <dbReference type="Proteomes" id="UP000829476"/>
    </source>
</evidence>
<accession>A0ABY3YRR6</accession>
<reference evidence="3 4" key="1">
    <citation type="journal article" date="2018" name="Int. J. Syst. Evol. Microbiol.">
        <title>Zhouia spongiae sp. nov., isolated from a marine sponge.</title>
        <authorList>
            <person name="Zhuang L."/>
            <person name="Lin B."/>
            <person name="Qin F."/>
            <person name="Luo L."/>
        </authorList>
    </citation>
    <scope>NUCLEOTIDE SEQUENCE [LARGE SCALE GENOMIC DNA]</scope>
    <source>
        <strain evidence="3 4">HN-Y44</strain>
    </source>
</reference>
<dbReference type="InterPro" id="IPR036873">
    <property type="entry name" value="Rhodanese-like_dom_sf"/>
</dbReference>
<gene>
    <name evidence="3" type="ORF">MQE36_08575</name>
</gene>
<dbReference type="InterPro" id="IPR001763">
    <property type="entry name" value="Rhodanese-like_dom"/>
</dbReference>
<sequence length="128" mass="14363">MRYLLYMILIGCGFVFASTGVNAQVKTVPIEGYKIKKAAKFPLIDVRTAAEYQEGHLPKAVNIDFFGEDFAKQFDGYNKRKKIYLYCRSGGRSLKASKILDSLGFKKVVNLDGGFKSWSESGKETESQ</sequence>